<dbReference type="GO" id="GO:0035657">
    <property type="term" value="C:eRF1 methyltransferase complex"/>
    <property type="evidence" value="ECO:0007669"/>
    <property type="project" value="TreeGrafter"/>
</dbReference>
<dbReference type="RefSeq" id="WP_312867544.1">
    <property type="nucleotide sequence ID" value="NZ_WMBA01000006.1"/>
</dbReference>
<dbReference type="PANTHER" id="PTHR45875">
    <property type="entry name" value="METHYLTRANSFERASE N6AMT1"/>
    <property type="match status" value="1"/>
</dbReference>
<dbReference type="InterPro" id="IPR007848">
    <property type="entry name" value="Small_mtfrase_dom"/>
</dbReference>
<feature type="domain" description="Methyltransferase small" evidence="4">
    <location>
        <begin position="6"/>
        <end position="104"/>
    </location>
</feature>
<dbReference type="PANTHER" id="PTHR45875:SF1">
    <property type="entry name" value="METHYLTRANSFERASE N6AMT1"/>
    <property type="match status" value="1"/>
</dbReference>
<organism evidence="5 6">
    <name type="scientific">Amycolatopsis pithecellobii</name>
    <dbReference type="NCBI Taxonomy" id="664692"/>
    <lineage>
        <taxon>Bacteria</taxon>
        <taxon>Bacillati</taxon>
        <taxon>Actinomycetota</taxon>
        <taxon>Actinomycetes</taxon>
        <taxon>Pseudonocardiales</taxon>
        <taxon>Pseudonocardiaceae</taxon>
        <taxon>Amycolatopsis</taxon>
    </lineage>
</organism>
<dbReference type="Proteomes" id="UP000440096">
    <property type="component" value="Unassembled WGS sequence"/>
</dbReference>
<evidence type="ECO:0000313" key="6">
    <source>
        <dbReference type="Proteomes" id="UP000440096"/>
    </source>
</evidence>
<dbReference type="SUPFAM" id="SSF53335">
    <property type="entry name" value="S-adenosyl-L-methionine-dependent methyltransferases"/>
    <property type="match status" value="1"/>
</dbReference>
<dbReference type="GO" id="GO:0008757">
    <property type="term" value="F:S-adenosylmethionine-dependent methyltransferase activity"/>
    <property type="evidence" value="ECO:0007669"/>
    <property type="project" value="TreeGrafter"/>
</dbReference>
<dbReference type="InterPro" id="IPR029063">
    <property type="entry name" value="SAM-dependent_MTases_sf"/>
</dbReference>
<dbReference type="AlphaFoldDB" id="A0A6N7YXA3"/>
<dbReference type="Pfam" id="PF05175">
    <property type="entry name" value="MTS"/>
    <property type="match status" value="1"/>
</dbReference>
<keyword evidence="1 5" id="KW-0489">Methyltransferase</keyword>
<comment type="caution">
    <text evidence="5">The sequence shown here is derived from an EMBL/GenBank/DDBJ whole genome shotgun (WGS) entry which is preliminary data.</text>
</comment>
<protein>
    <submittedName>
        <fullName evidence="5">Methyltransferase</fullName>
    </submittedName>
</protein>
<evidence type="ECO:0000256" key="1">
    <source>
        <dbReference type="ARBA" id="ARBA00022603"/>
    </source>
</evidence>
<dbReference type="NCBIfam" id="TIGR00537">
    <property type="entry name" value="hemK_rel_arch"/>
    <property type="match status" value="1"/>
</dbReference>
<gene>
    <name evidence="5" type="ORF">GKO32_05840</name>
</gene>
<keyword evidence="6" id="KW-1185">Reference proteome</keyword>
<dbReference type="Gene3D" id="3.40.50.150">
    <property type="entry name" value="Vaccinia Virus protein VP39"/>
    <property type="match status" value="1"/>
</dbReference>
<dbReference type="InterPro" id="IPR052190">
    <property type="entry name" value="Euk-Arch_PrmC-MTase"/>
</dbReference>
<dbReference type="GO" id="GO:0032259">
    <property type="term" value="P:methylation"/>
    <property type="evidence" value="ECO:0007669"/>
    <property type="project" value="UniProtKB-KW"/>
</dbReference>
<evidence type="ECO:0000259" key="4">
    <source>
        <dbReference type="Pfam" id="PF05175"/>
    </source>
</evidence>
<dbReference type="GO" id="GO:0008276">
    <property type="term" value="F:protein methyltransferase activity"/>
    <property type="evidence" value="ECO:0007669"/>
    <property type="project" value="TreeGrafter"/>
</dbReference>
<proteinExistence type="predicted"/>
<keyword evidence="2 5" id="KW-0808">Transferase</keyword>
<dbReference type="EMBL" id="WMBA01000006">
    <property type="protein sequence ID" value="MTD53503.1"/>
    <property type="molecule type" value="Genomic_DNA"/>
</dbReference>
<evidence type="ECO:0000256" key="2">
    <source>
        <dbReference type="ARBA" id="ARBA00022679"/>
    </source>
</evidence>
<keyword evidence="3" id="KW-0949">S-adenosyl-L-methionine</keyword>
<dbReference type="InterPro" id="IPR004557">
    <property type="entry name" value="PrmC-related"/>
</dbReference>
<sequence>MWLLRLPGVYRPQADTRLLLDGLRDAGLGHRARALDLYTGSGIAAIAAARRARRVTAVDRYLPAVLSARFNARVRGLPIQVRHGDLTSVTERFDLVTANPPYVPCVAPEPPYGASMAWDAGPDGRHYLDQLCERAPDLLTVGGTMLIVHSALCGVGQTVESLRDNGLKTSVVARAVEPFGPVLRERAAYLEDAGLIAPGERTEELVVIRADRIER</sequence>
<accession>A0A6N7YXA3</accession>
<name>A0A6N7YXA3_9PSEU</name>
<reference evidence="5 6" key="1">
    <citation type="submission" date="2019-11" db="EMBL/GenBank/DDBJ databases">
        <title>Draft genome of Amycolatopsis RM579.</title>
        <authorList>
            <person name="Duangmal K."/>
            <person name="Mingma R."/>
        </authorList>
    </citation>
    <scope>NUCLEOTIDE SEQUENCE [LARGE SCALE GENOMIC DNA]</scope>
    <source>
        <strain evidence="5 6">RM579</strain>
    </source>
</reference>
<evidence type="ECO:0000313" key="5">
    <source>
        <dbReference type="EMBL" id="MTD53503.1"/>
    </source>
</evidence>
<evidence type="ECO:0000256" key="3">
    <source>
        <dbReference type="ARBA" id="ARBA00022691"/>
    </source>
</evidence>